<dbReference type="EMBL" id="CP055901">
    <property type="protein sequence ID" value="QKX60186.1"/>
    <property type="molecule type" value="Genomic_DNA"/>
</dbReference>
<evidence type="ECO:0000256" key="1">
    <source>
        <dbReference type="SAM" id="MobiDB-lite"/>
    </source>
</evidence>
<dbReference type="OrthoDB" id="4187970at2759"/>
<protein>
    <submittedName>
        <fullName evidence="2">Uncharacterized protein</fullName>
    </submittedName>
</protein>
<name>A0A7H8R273_TALRU</name>
<keyword evidence="3" id="KW-1185">Reference proteome</keyword>
<accession>A0A7H8R273</accession>
<dbReference type="Proteomes" id="UP000509510">
    <property type="component" value="Chromosome IV"/>
</dbReference>
<feature type="region of interest" description="Disordered" evidence="1">
    <location>
        <begin position="228"/>
        <end position="336"/>
    </location>
</feature>
<dbReference type="AlphaFoldDB" id="A0A7H8R273"/>
<feature type="compositionally biased region" description="Acidic residues" evidence="1">
    <location>
        <begin position="287"/>
        <end position="298"/>
    </location>
</feature>
<sequence>MSSFPKARKSNITNVSVTPEKWDAYPEVSRSTLSDSTFINLSSATQISTSTIANSTLEDLPNEAKIKNNNVSHSQVQDSAIFSSQIDRSKLENCTVTDSVVNKCTLKGCIVDPRNRVERTTASATKFMGAKVVNRSQLEDSDILSGSTVERCIVRNSVVAEGAVCDRTKMDNVAVTRSRVDRSNLSNCDVMDCVMDRTTFGWMTLRYGIWKNGDLVGRTSTTEEVVIKPRTKPMQKSADLSSSSTAEPLPVAQPLRAASPMRESGWKAAEAAGEQLDDSDRINDSLSSEDEESTDDELIGAGSKSKPKAKPTAPTVHINRPASITDVHDPPPPYEA</sequence>
<proteinExistence type="predicted"/>
<dbReference type="SUPFAM" id="SSF141571">
    <property type="entry name" value="Pentapeptide repeat-like"/>
    <property type="match status" value="1"/>
</dbReference>
<evidence type="ECO:0000313" key="3">
    <source>
        <dbReference type="Proteomes" id="UP000509510"/>
    </source>
</evidence>
<gene>
    <name evidence="2" type="ORF">TRUGW13939_07329</name>
</gene>
<dbReference type="KEGG" id="trg:TRUGW13939_07329"/>
<dbReference type="GeneID" id="55994822"/>
<organism evidence="2 3">
    <name type="scientific">Talaromyces rugulosus</name>
    <name type="common">Penicillium rugulosum</name>
    <dbReference type="NCBI Taxonomy" id="121627"/>
    <lineage>
        <taxon>Eukaryota</taxon>
        <taxon>Fungi</taxon>
        <taxon>Dikarya</taxon>
        <taxon>Ascomycota</taxon>
        <taxon>Pezizomycotina</taxon>
        <taxon>Eurotiomycetes</taxon>
        <taxon>Eurotiomycetidae</taxon>
        <taxon>Eurotiales</taxon>
        <taxon>Trichocomaceae</taxon>
        <taxon>Talaromyces</taxon>
        <taxon>Talaromyces sect. Islandici</taxon>
    </lineage>
</organism>
<evidence type="ECO:0000313" key="2">
    <source>
        <dbReference type="EMBL" id="QKX60186.1"/>
    </source>
</evidence>
<reference evidence="3" key="1">
    <citation type="submission" date="2020-06" db="EMBL/GenBank/DDBJ databases">
        <title>A chromosome-scale genome assembly of Talaromyces rugulosus W13939.</title>
        <authorList>
            <person name="Wang B."/>
            <person name="Guo L."/>
            <person name="Ye K."/>
            <person name="Wang L."/>
        </authorList>
    </citation>
    <scope>NUCLEOTIDE SEQUENCE [LARGE SCALE GENOMIC DNA]</scope>
    <source>
        <strain evidence="3">W13939</strain>
    </source>
</reference>
<feature type="compositionally biased region" description="Low complexity" evidence="1">
    <location>
        <begin position="300"/>
        <end position="315"/>
    </location>
</feature>
<dbReference type="RefSeq" id="XP_035346363.1">
    <property type="nucleotide sequence ID" value="XM_035490470.1"/>
</dbReference>
<dbReference type="Gene3D" id="2.160.20.80">
    <property type="entry name" value="E3 ubiquitin-protein ligase SopA"/>
    <property type="match status" value="1"/>
</dbReference>